<comment type="caution">
    <text evidence="2">The sequence shown here is derived from an EMBL/GenBank/DDBJ whole genome shotgun (WGS) entry which is preliminary data.</text>
</comment>
<dbReference type="GO" id="GO:0003677">
    <property type="term" value="F:DNA binding"/>
    <property type="evidence" value="ECO:0007669"/>
    <property type="project" value="InterPro"/>
</dbReference>
<dbReference type="Gene3D" id="1.10.260.40">
    <property type="entry name" value="lambda repressor-like DNA-binding domains"/>
    <property type="match status" value="1"/>
</dbReference>
<feature type="domain" description="HTH cro/C1-type" evidence="1">
    <location>
        <begin position="5"/>
        <end position="59"/>
    </location>
</feature>
<dbReference type="Pfam" id="PF13560">
    <property type="entry name" value="HTH_31"/>
    <property type="match status" value="1"/>
</dbReference>
<accession>A0A2B5GQK4</accession>
<reference evidence="2 3" key="1">
    <citation type="submission" date="2017-09" db="EMBL/GenBank/DDBJ databases">
        <title>Large-scale bioinformatics analysis of Bacillus genomes uncovers conserved roles of natural products in bacterial physiology.</title>
        <authorList>
            <consortium name="Agbiome Team Llc"/>
            <person name="Bleich R.M."/>
            <person name="Grubbs K.J."/>
            <person name="Santa Maria K.C."/>
            <person name="Allen S.E."/>
            <person name="Farag S."/>
            <person name="Shank E.A."/>
            <person name="Bowers A."/>
        </authorList>
    </citation>
    <scope>NUCLEOTIDE SEQUENCE [LARGE SCALE GENOMIC DNA]</scope>
    <source>
        <strain evidence="2 3">AFS010764</strain>
    </source>
</reference>
<dbReference type="AlphaFoldDB" id="A0A2B5GQK4"/>
<gene>
    <name evidence="2" type="ORF">CN611_07270</name>
</gene>
<dbReference type="SUPFAM" id="SSF47413">
    <property type="entry name" value="lambda repressor-like DNA-binding domains"/>
    <property type="match status" value="1"/>
</dbReference>
<name>A0A2B5GQK4_9BACI</name>
<dbReference type="Proteomes" id="UP000220621">
    <property type="component" value="Unassembled WGS sequence"/>
</dbReference>
<protein>
    <submittedName>
        <fullName evidence="2">Transcriptional regulator</fullName>
    </submittedName>
</protein>
<dbReference type="InterPro" id="IPR001387">
    <property type="entry name" value="Cro/C1-type_HTH"/>
</dbReference>
<dbReference type="EMBL" id="NUDL01000020">
    <property type="protein sequence ID" value="PEM57605.1"/>
    <property type="molecule type" value="Genomic_DNA"/>
</dbReference>
<evidence type="ECO:0000259" key="1">
    <source>
        <dbReference type="PROSITE" id="PS50943"/>
    </source>
</evidence>
<evidence type="ECO:0000313" key="3">
    <source>
        <dbReference type="Proteomes" id="UP000220621"/>
    </source>
</evidence>
<evidence type="ECO:0000313" key="2">
    <source>
        <dbReference type="EMBL" id="PEM57605.1"/>
    </source>
</evidence>
<dbReference type="InterPro" id="IPR010982">
    <property type="entry name" value="Lambda_DNA-bd_dom_sf"/>
</dbReference>
<dbReference type="CDD" id="cd00093">
    <property type="entry name" value="HTH_XRE"/>
    <property type="match status" value="1"/>
</dbReference>
<dbReference type="SMART" id="SM00530">
    <property type="entry name" value="HTH_XRE"/>
    <property type="match status" value="1"/>
</dbReference>
<proteinExistence type="predicted"/>
<dbReference type="PROSITE" id="PS50943">
    <property type="entry name" value="HTH_CROC1"/>
    <property type="match status" value="1"/>
</dbReference>
<dbReference type="RefSeq" id="WP_098102047.1">
    <property type="nucleotide sequence ID" value="NZ_NUDL01000020.1"/>
</dbReference>
<sequence>MELTFRLARQRVGFSQEEAAIHANCSARTIRRIEEDSSKISNDMAHLLADIYCIDPYKLYYGSETEFIEQVKRDYQKLEC</sequence>
<organism evidence="2 3">
    <name type="scientific">Bacillus wiedmannii</name>
    <dbReference type="NCBI Taxonomy" id="1890302"/>
    <lineage>
        <taxon>Bacteria</taxon>
        <taxon>Bacillati</taxon>
        <taxon>Bacillota</taxon>
        <taxon>Bacilli</taxon>
        <taxon>Bacillales</taxon>
        <taxon>Bacillaceae</taxon>
        <taxon>Bacillus</taxon>
        <taxon>Bacillus cereus group</taxon>
    </lineage>
</organism>